<proteinExistence type="predicted"/>
<accession>A0ABD1YGT0</accession>
<dbReference type="SUPFAM" id="SSF54236">
    <property type="entry name" value="Ubiquitin-like"/>
    <property type="match status" value="1"/>
</dbReference>
<dbReference type="Pfam" id="PF11976">
    <property type="entry name" value="Rad60-SLD"/>
    <property type="match status" value="1"/>
</dbReference>
<sequence>MSLEKSTLKRKTMKDPVLDPLFDYSRVTPAITLEDSDDDDVKIIDKIEAMTRRRPATKPRISLQSDIGSPDVTIAEKTLEDDDDWLTLPKHTAVSAVVQPVDPHILELRRQKEEFLKLSLLIQAETAQLEADANRAKLEPSSVVSHAVDSLRDGGARRAREKILLQLQEQGGKIHPVKIFFDDKFEKLLTIFSEKIAKRPATDFILRFDGAAIDLRKSPKELELEDEDIIEIHLKSAQASRRV</sequence>
<feature type="domain" description="Rad60/SUMO-like" evidence="1">
    <location>
        <begin position="165"/>
        <end position="232"/>
    </location>
</feature>
<dbReference type="CDD" id="cd01763">
    <property type="entry name" value="Ubl_SUMO_like"/>
    <property type="match status" value="1"/>
</dbReference>
<dbReference type="EMBL" id="JBHFFA010000004">
    <property type="protein sequence ID" value="KAL2630001.1"/>
    <property type="molecule type" value="Genomic_DNA"/>
</dbReference>
<dbReference type="PANTHER" id="PTHR47813:SF2">
    <property type="entry name" value="UBIQUITIN-LIKE SUPERFAMILY PROTEIN"/>
    <property type="match status" value="1"/>
</dbReference>
<evidence type="ECO:0000259" key="1">
    <source>
        <dbReference type="Pfam" id="PF11976"/>
    </source>
</evidence>
<protein>
    <recommendedName>
        <fullName evidence="1">Rad60/SUMO-like domain-containing protein</fullName>
    </recommendedName>
</protein>
<keyword evidence="3" id="KW-1185">Reference proteome</keyword>
<dbReference type="InterPro" id="IPR029071">
    <property type="entry name" value="Ubiquitin-like_domsf"/>
</dbReference>
<dbReference type="Proteomes" id="UP001605036">
    <property type="component" value="Unassembled WGS sequence"/>
</dbReference>
<dbReference type="AlphaFoldDB" id="A0ABD1YGT0"/>
<gene>
    <name evidence="2" type="ORF">R1flu_014687</name>
</gene>
<name>A0ABD1YGT0_9MARC</name>
<organism evidence="2 3">
    <name type="scientific">Riccia fluitans</name>
    <dbReference type="NCBI Taxonomy" id="41844"/>
    <lineage>
        <taxon>Eukaryota</taxon>
        <taxon>Viridiplantae</taxon>
        <taxon>Streptophyta</taxon>
        <taxon>Embryophyta</taxon>
        <taxon>Marchantiophyta</taxon>
        <taxon>Marchantiopsida</taxon>
        <taxon>Marchantiidae</taxon>
        <taxon>Marchantiales</taxon>
        <taxon>Ricciaceae</taxon>
        <taxon>Riccia</taxon>
    </lineage>
</organism>
<dbReference type="Gene3D" id="3.10.20.90">
    <property type="entry name" value="Phosphatidylinositol 3-kinase Catalytic Subunit, Chain A, domain 1"/>
    <property type="match status" value="1"/>
</dbReference>
<comment type="caution">
    <text evidence="2">The sequence shown here is derived from an EMBL/GenBank/DDBJ whole genome shotgun (WGS) entry which is preliminary data.</text>
</comment>
<reference evidence="2 3" key="1">
    <citation type="submission" date="2024-09" db="EMBL/GenBank/DDBJ databases">
        <title>Chromosome-scale assembly of Riccia fluitans.</title>
        <authorList>
            <person name="Paukszto L."/>
            <person name="Sawicki J."/>
            <person name="Karawczyk K."/>
            <person name="Piernik-Szablinska J."/>
            <person name="Szczecinska M."/>
            <person name="Mazdziarz M."/>
        </authorList>
    </citation>
    <scope>NUCLEOTIDE SEQUENCE [LARGE SCALE GENOMIC DNA]</scope>
    <source>
        <strain evidence="2">Rf_01</strain>
        <tissue evidence="2">Aerial parts of the thallus</tissue>
    </source>
</reference>
<dbReference type="InterPro" id="IPR022617">
    <property type="entry name" value="Rad60/SUMO-like_dom"/>
</dbReference>
<dbReference type="PANTHER" id="PTHR47813">
    <property type="entry name" value="UBIQUITIN-LIKE SUPERFAMILY PROTEIN"/>
    <property type="match status" value="1"/>
</dbReference>
<evidence type="ECO:0000313" key="2">
    <source>
        <dbReference type="EMBL" id="KAL2630001.1"/>
    </source>
</evidence>
<evidence type="ECO:0000313" key="3">
    <source>
        <dbReference type="Proteomes" id="UP001605036"/>
    </source>
</evidence>